<dbReference type="AlphaFoldDB" id="A0A517NYV1"/>
<keyword evidence="5" id="KW-1185">Reference proteome</keyword>
<dbReference type="EMBL" id="CP036526">
    <property type="protein sequence ID" value="QDT12283.1"/>
    <property type="molecule type" value="Genomic_DNA"/>
</dbReference>
<proteinExistence type="predicted"/>
<dbReference type="CDD" id="cd04647">
    <property type="entry name" value="LbH_MAT_like"/>
    <property type="match status" value="1"/>
</dbReference>
<dbReference type="InterPro" id="IPR001451">
    <property type="entry name" value="Hexapep"/>
</dbReference>
<sequence>MGIKQKVLYRVYLLIKIVDFPLFDLLRVRLVQALLGKRSKNLLFRANIVFHGFENIVLGDDVSINHGCFVSGQGGLTIGDYVAIGHNTSIITTEHTFADAGTPIKYQPVEKRPVSIGSNVWIGANVTILGGVSIANNTIVAAGAVVTKSVEKEFTIIGGVPAKFIKDFSGSASVHAN</sequence>
<dbReference type="OrthoDB" id="285017at2"/>
<dbReference type="InterPro" id="IPR018357">
    <property type="entry name" value="Hexapep_transf_CS"/>
</dbReference>
<evidence type="ECO:0000256" key="1">
    <source>
        <dbReference type="ARBA" id="ARBA00022679"/>
    </source>
</evidence>
<dbReference type="Proteomes" id="UP000319817">
    <property type="component" value="Chromosome"/>
</dbReference>
<keyword evidence="2" id="KW-0677">Repeat</keyword>
<dbReference type="Pfam" id="PF00132">
    <property type="entry name" value="Hexapep"/>
    <property type="match status" value="1"/>
</dbReference>
<accession>A0A517NYV1</accession>
<evidence type="ECO:0000256" key="2">
    <source>
        <dbReference type="ARBA" id="ARBA00022737"/>
    </source>
</evidence>
<dbReference type="GO" id="GO:0008925">
    <property type="term" value="F:maltose O-acetyltransferase activity"/>
    <property type="evidence" value="ECO:0007669"/>
    <property type="project" value="UniProtKB-EC"/>
</dbReference>
<name>A0A517NYV1_9BACT</name>
<protein>
    <submittedName>
        <fullName evidence="4">Maltose O-acetyltransferase</fullName>
        <ecNumber evidence="4">2.3.1.79</ecNumber>
    </submittedName>
</protein>
<dbReference type="InterPro" id="IPR051159">
    <property type="entry name" value="Hexapeptide_acetyltransf"/>
</dbReference>
<dbReference type="PANTHER" id="PTHR23416">
    <property type="entry name" value="SIALIC ACID SYNTHASE-RELATED"/>
    <property type="match status" value="1"/>
</dbReference>
<keyword evidence="1 4" id="KW-0808">Transferase</keyword>
<dbReference type="Gene3D" id="2.160.10.10">
    <property type="entry name" value="Hexapeptide repeat proteins"/>
    <property type="match status" value="1"/>
</dbReference>
<dbReference type="SUPFAM" id="SSF51161">
    <property type="entry name" value="Trimeric LpxA-like enzymes"/>
    <property type="match status" value="1"/>
</dbReference>
<dbReference type="InterPro" id="IPR011004">
    <property type="entry name" value="Trimer_LpxA-like_sf"/>
</dbReference>
<gene>
    <name evidence="4" type="primary">maa_2</name>
    <name evidence="4" type="ORF">K239x_42920</name>
</gene>
<evidence type="ECO:0000256" key="3">
    <source>
        <dbReference type="ARBA" id="ARBA00023315"/>
    </source>
</evidence>
<keyword evidence="3 4" id="KW-0012">Acyltransferase</keyword>
<dbReference type="PROSITE" id="PS00101">
    <property type="entry name" value="HEXAPEP_TRANSFERASES"/>
    <property type="match status" value="1"/>
</dbReference>
<evidence type="ECO:0000313" key="4">
    <source>
        <dbReference type="EMBL" id="QDT12283.1"/>
    </source>
</evidence>
<evidence type="ECO:0000313" key="5">
    <source>
        <dbReference type="Proteomes" id="UP000319817"/>
    </source>
</evidence>
<organism evidence="4 5">
    <name type="scientific">Stieleria marina</name>
    <dbReference type="NCBI Taxonomy" id="1930275"/>
    <lineage>
        <taxon>Bacteria</taxon>
        <taxon>Pseudomonadati</taxon>
        <taxon>Planctomycetota</taxon>
        <taxon>Planctomycetia</taxon>
        <taxon>Pirellulales</taxon>
        <taxon>Pirellulaceae</taxon>
        <taxon>Stieleria</taxon>
    </lineage>
</organism>
<reference evidence="4 5" key="1">
    <citation type="submission" date="2019-02" db="EMBL/GenBank/DDBJ databases">
        <title>Deep-cultivation of Planctomycetes and their phenomic and genomic characterization uncovers novel biology.</title>
        <authorList>
            <person name="Wiegand S."/>
            <person name="Jogler M."/>
            <person name="Boedeker C."/>
            <person name="Pinto D."/>
            <person name="Vollmers J."/>
            <person name="Rivas-Marin E."/>
            <person name="Kohn T."/>
            <person name="Peeters S.H."/>
            <person name="Heuer A."/>
            <person name="Rast P."/>
            <person name="Oberbeckmann S."/>
            <person name="Bunk B."/>
            <person name="Jeske O."/>
            <person name="Meyerdierks A."/>
            <person name="Storesund J.E."/>
            <person name="Kallscheuer N."/>
            <person name="Luecker S."/>
            <person name="Lage O.M."/>
            <person name="Pohl T."/>
            <person name="Merkel B.J."/>
            <person name="Hornburger P."/>
            <person name="Mueller R.-W."/>
            <person name="Bruemmer F."/>
            <person name="Labrenz M."/>
            <person name="Spormann A.M."/>
            <person name="Op den Camp H."/>
            <person name="Overmann J."/>
            <person name="Amann R."/>
            <person name="Jetten M.S.M."/>
            <person name="Mascher T."/>
            <person name="Medema M.H."/>
            <person name="Devos D.P."/>
            <person name="Kaster A.-K."/>
            <person name="Ovreas L."/>
            <person name="Rohde M."/>
            <person name="Galperin M.Y."/>
            <person name="Jogler C."/>
        </authorList>
    </citation>
    <scope>NUCLEOTIDE SEQUENCE [LARGE SCALE GENOMIC DNA]</scope>
    <source>
        <strain evidence="4 5">K23_9</strain>
    </source>
</reference>
<dbReference type="EC" id="2.3.1.79" evidence="4"/>